<dbReference type="RefSeq" id="WP_272674312.1">
    <property type="nucleotide sequence ID" value="NZ_CP135052.1"/>
</dbReference>
<keyword evidence="2" id="KW-1185">Reference proteome</keyword>
<sequence length="98" mass="11212">MSNPSYEFVVYYNGLSKEQFYSAIDGTISVIDSMTNKRLSARPGFPVPTQKQLTINLNHHRAAIAIKNTYEITVMIRDHLLGNNSDITLYKDIEELKF</sequence>
<gene>
    <name evidence="1" type="ORF">PZ638_13920</name>
</gene>
<accession>A0ABY9Z6C9</accession>
<evidence type="ECO:0000313" key="1">
    <source>
        <dbReference type="EMBL" id="WNK23040.1"/>
    </source>
</evidence>
<dbReference type="GeneID" id="92275577"/>
<dbReference type="Proteomes" id="UP001163184">
    <property type="component" value="Chromosome"/>
</dbReference>
<protein>
    <submittedName>
        <fullName evidence="1">Uncharacterized protein</fullName>
    </submittedName>
</protein>
<reference evidence="1" key="1">
    <citation type="journal article" date="2023" name="Microbiol. Spectr.">
        <title>Whole-genome sequencing provides insights into a novel species: Providencia hangzhouensis associated with urinary tract infections.</title>
        <authorList>
            <person name="Dong X."/>
            <person name="Yu Y."/>
            <person name="Liu J."/>
            <person name="Cao D."/>
            <person name="Xiang Y."/>
            <person name="Bi K."/>
            <person name="Yuan X."/>
            <person name="Li S."/>
            <person name="Wu T."/>
            <person name="Zhang Y."/>
        </authorList>
    </citation>
    <scope>NUCLEOTIDE SEQUENCE</scope>
    <source>
        <strain evidence="1">PR-310</strain>
    </source>
</reference>
<name>A0ABY9Z6C9_9GAMM</name>
<evidence type="ECO:0000313" key="2">
    <source>
        <dbReference type="Proteomes" id="UP001163184"/>
    </source>
</evidence>
<dbReference type="EMBL" id="CP135052">
    <property type="protein sequence ID" value="WNK23040.1"/>
    <property type="molecule type" value="Genomic_DNA"/>
</dbReference>
<proteinExistence type="predicted"/>
<organism evidence="1 2">
    <name type="scientific">Providencia hangzhouensis</name>
    <dbReference type="NCBI Taxonomy" id="3031799"/>
    <lineage>
        <taxon>Bacteria</taxon>
        <taxon>Pseudomonadati</taxon>
        <taxon>Pseudomonadota</taxon>
        <taxon>Gammaproteobacteria</taxon>
        <taxon>Enterobacterales</taxon>
        <taxon>Morganellaceae</taxon>
        <taxon>Providencia</taxon>
    </lineage>
</organism>